<organism evidence="1 2">
    <name type="scientific">Leptospira ainlahdjerensis</name>
    <dbReference type="NCBI Taxonomy" id="2810033"/>
    <lineage>
        <taxon>Bacteria</taxon>
        <taxon>Pseudomonadati</taxon>
        <taxon>Spirochaetota</taxon>
        <taxon>Spirochaetia</taxon>
        <taxon>Leptospirales</taxon>
        <taxon>Leptospiraceae</taxon>
        <taxon>Leptospira</taxon>
    </lineage>
</organism>
<evidence type="ECO:0008006" key="3">
    <source>
        <dbReference type="Google" id="ProtNLM"/>
    </source>
</evidence>
<evidence type="ECO:0000313" key="2">
    <source>
        <dbReference type="Proteomes" id="UP000724686"/>
    </source>
</evidence>
<comment type="caution">
    <text evidence="1">The sequence shown here is derived from an EMBL/GenBank/DDBJ whole genome shotgun (WGS) entry which is preliminary data.</text>
</comment>
<dbReference type="Proteomes" id="UP000724686">
    <property type="component" value="Unassembled WGS sequence"/>
</dbReference>
<reference evidence="1 2" key="1">
    <citation type="submission" date="2021-02" db="EMBL/GenBank/DDBJ databases">
        <title>Leptospira ainlahdjerensis sp. nov., Leptospira ainazelensis sp. nov., Leptospira abararensis sp. nov. and Leptospira chreensis sp. nov., four new species isolated from water sources in Algeria.</title>
        <authorList>
            <person name="Amara Korba A."/>
            <person name="Kainiu M."/>
            <person name="Vincent A.T."/>
            <person name="Mariet J.-F."/>
            <person name="Veyrier F.J."/>
            <person name="Goarant C."/>
            <person name="Picardeau M."/>
        </authorList>
    </citation>
    <scope>NUCLEOTIDE SEQUENCE [LARGE SCALE GENOMIC DNA]</scope>
    <source>
        <strain evidence="1 2">201903070</strain>
    </source>
</reference>
<proteinExistence type="predicted"/>
<sequence length="396" mass="45688">MSRAKFPGLQDKFENCLKEQYKEKRFFNFNDIIKAIKPIYSKFEITSEQFKDLDLNLSNYVQRAQANNIIVGLGRKQGYKLADDDKLDSNIVAISNKTDLKSLDTSSSHPISKEAFLHFPATLLISQYFISRVFSLPTKTANSKWANPDMFMIRRNRKFEYDEDIDLDVLKYVDSSPELIISSIELKYGLTHRASILNALSETAINGSWANENWLVYYEETDNPVTFDEDCLDFAKANRIGIIKISQTDQPDKAFILELILNSKTSNIIQLNSEFGETKKVLLSNILESIKEFKNNGPYMDQDGDYSKLAFVLLQAIRNLLQQRDFPETFEELISKFDKIEILVKNKSYIYSLFPFMIGSDKIEKSDKIKNIIGNNKIFSYNDLENLTAFIKKIES</sequence>
<name>A0ABS2UCT0_9LEPT</name>
<protein>
    <recommendedName>
        <fullName evidence="3">Transcriptional regulator</fullName>
    </recommendedName>
</protein>
<gene>
    <name evidence="1" type="ORF">JWG45_13535</name>
</gene>
<keyword evidence="2" id="KW-1185">Reference proteome</keyword>
<accession>A0ABS2UCT0</accession>
<evidence type="ECO:0000313" key="1">
    <source>
        <dbReference type="EMBL" id="MBM9578174.1"/>
    </source>
</evidence>
<dbReference type="RefSeq" id="WP_205280206.1">
    <property type="nucleotide sequence ID" value="NZ_JAFFPU010000044.1"/>
</dbReference>
<dbReference type="EMBL" id="JAFFPU010000044">
    <property type="protein sequence ID" value="MBM9578174.1"/>
    <property type="molecule type" value="Genomic_DNA"/>
</dbReference>